<evidence type="ECO:0000256" key="4">
    <source>
        <dbReference type="ARBA" id="ARBA00032089"/>
    </source>
</evidence>
<proteinExistence type="inferred from homology"/>
<dbReference type="PIRSF" id="PIRSF038471">
    <property type="entry name" value="MreC"/>
    <property type="match status" value="1"/>
</dbReference>
<dbReference type="RefSeq" id="WP_075074100.1">
    <property type="nucleotide sequence ID" value="NZ_DF967972.1"/>
</dbReference>
<feature type="domain" description="Rod shape-determining protein MreC beta-barrel core" evidence="8">
    <location>
        <begin position="119"/>
        <end position="264"/>
    </location>
</feature>
<dbReference type="EMBL" id="DF967972">
    <property type="protein sequence ID" value="GAP14877.1"/>
    <property type="molecule type" value="Genomic_DNA"/>
</dbReference>
<evidence type="ECO:0000256" key="3">
    <source>
        <dbReference type="ARBA" id="ARBA00022960"/>
    </source>
</evidence>
<protein>
    <recommendedName>
        <fullName evidence="2 5">Cell shape-determining protein MreC</fullName>
    </recommendedName>
    <alternativeName>
        <fullName evidence="4 5">Cell shape protein MreC</fullName>
    </alternativeName>
</protein>
<dbReference type="InterPro" id="IPR042177">
    <property type="entry name" value="Cell/Rod_1"/>
</dbReference>
<sequence length="281" mass="30428">MRSIPPRTWQTFAIVLILVGVFLLALGGYLAPFIRTTLNPLVSVQEWLSTRYLAVVEFLTVPRDVASLRQRNAELEDQNAQLEAQIIDLQSQLREADVLYALLDFARSRPENAYKAAAVIGRDPSPFMHYVIIDSGSDDGVRYGMPVVTAQGLVGRITAVTASASRVQLITDPSSVVNVRLKNEESEVQLVGSITGDLTLEMVPQDVAVTAGDLVLTSGIGGTYPSDILIGQVLSTRKVETDIFQTAAVQPAVDFTNLQAVLVITNFQPVEIAPLLPTAVP</sequence>
<dbReference type="GO" id="GO:0008360">
    <property type="term" value="P:regulation of cell shape"/>
    <property type="evidence" value="ECO:0007669"/>
    <property type="project" value="UniProtKB-KW"/>
</dbReference>
<dbReference type="Pfam" id="PF04085">
    <property type="entry name" value="MreC"/>
    <property type="match status" value="1"/>
</dbReference>
<reference evidence="9" key="1">
    <citation type="submission" date="2015-07" db="EMBL/GenBank/DDBJ databases">
        <title>Draft Genome Sequences of Anaerolinea thermolimosa IMO-1, Bellilinea caldifistulae GOMI-1, Leptolinea tardivitalis YMTK-2, Levilinea saccharolytica KIBI-1,Longilinea arvoryzae KOME-1, Previously Described as Members of the Anaerolineaceae (Chloroflexi).</title>
        <authorList>
            <person name="Sekiguchi Y."/>
            <person name="Ohashi A."/>
            <person name="Matsuura N."/>
            <person name="Tourlousse M.D."/>
        </authorList>
    </citation>
    <scope>NUCLEOTIDE SEQUENCE [LARGE SCALE GENOMIC DNA]</scope>
    <source>
        <strain evidence="9">KOME-1</strain>
    </source>
</reference>
<dbReference type="NCBIfam" id="TIGR00219">
    <property type="entry name" value="mreC"/>
    <property type="match status" value="1"/>
</dbReference>
<dbReference type="PANTHER" id="PTHR34138:SF1">
    <property type="entry name" value="CELL SHAPE-DETERMINING PROTEIN MREC"/>
    <property type="match status" value="1"/>
</dbReference>
<keyword evidence="10" id="KW-1185">Reference proteome</keyword>
<feature type="coiled-coil region" evidence="6">
    <location>
        <begin position="65"/>
        <end position="99"/>
    </location>
</feature>
<evidence type="ECO:0000313" key="9">
    <source>
        <dbReference type="EMBL" id="GAP14877.1"/>
    </source>
</evidence>
<accession>A0A0S7BGY5</accession>
<name>A0A0S7BGY5_9CHLR</name>
<evidence type="ECO:0000256" key="2">
    <source>
        <dbReference type="ARBA" id="ARBA00013855"/>
    </source>
</evidence>
<comment type="similarity">
    <text evidence="1 5">Belongs to the MreC family.</text>
</comment>
<evidence type="ECO:0000256" key="5">
    <source>
        <dbReference type="PIRNR" id="PIRNR038471"/>
    </source>
</evidence>
<gene>
    <name evidence="9" type="ORF">LARV_02655</name>
</gene>
<keyword evidence="7" id="KW-0812">Transmembrane</keyword>
<organism evidence="9">
    <name type="scientific">Longilinea arvoryzae</name>
    <dbReference type="NCBI Taxonomy" id="360412"/>
    <lineage>
        <taxon>Bacteria</taxon>
        <taxon>Bacillati</taxon>
        <taxon>Chloroflexota</taxon>
        <taxon>Anaerolineae</taxon>
        <taxon>Anaerolineales</taxon>
        <taxon>Anaerolineaceae</taxon>
        <taxon>Longilinea</taxon>
    </lineage>
</organism>
<comment type="function">
    <text evidence="5">Involved in formation and maintenance of cell shape.</text>
</comment>
<dbReference type="STRING" id="360412.LARV_02655"/>
<evidence type="ECO:0000313" key="10">
    <source>
        <dbReference type="Proteomes" id="UP000055060"/>
    </source>
</evidence>
<evidence type="ECO:0000256" key="7">
    <source>
        <dbReference type="SAM" id="Phobius"/>
    </source>
</evidence>
<dbReference type="Proteomes" id="UP000055060">
    <property type="component" value="Unassembled WGS sequence"/>
</dbReference>
<dbReference type="OrthoDB" id="9792313at2"/>
<dbReference type="InterPro" id="IPR055342">
    <property type="entry name" value="MreC_beta-barrel_core"/>
</dbReference>
<evidence type="ECO:0000256" key="6">
    <source>
        <dbReference type="SAM" id="Coils"/>
    </source>
</evidence>
<keyword evidence="7" id="KW-0472">Membrane</keyword>
<evidence type="ECO:0000256" key="1">
    <source>
        <dbReference type="ARBA" id="ARBA00009369"/>
    </source>
</evidence>
<dbReference type="PANTHER" id="PTHR34138">
    <property type="entry name" value="CELL SHAPE-DETERMINING PROTEIN MREC"/>
    <property type="match status" value="1"/>
</dbReference>
<dbReference type="GO" id="GO:0005886">
    <property type="term" value="C:plasma membrane"/>
    <property type="evidence" value="ECO:0007669"/>
    <property type="project" value="TreeGrafter"/>
</dbReference>
<dbReference type="Gene3D" id="2.40.10.340">
    <property type="entry name" value="Rod shape-determining protein MreC, domain 1"/>
    <property type="match status" value="1"/>
</dbReference>
<keyword evidence="7" id="KW-1133">Transmembrane helix</keyword>
<feature type="transmembrane region" description="Helical" evidence="7">
    <location>
        <begin position="12"/>
        <end position="31"/>
    </location>
</feature>
<keyword evidence="6" id="KW-0175">Coiled coil</keyword>
<keyword evidence="3 5" id="KW-0133">Cell shape</keyword>
<dbReference type="Gene3D" id="2.40.10.350">
    <property type="entry name" value="Rod shape-determining protein MreC, domain 2"/>
    <property type="match status" value="1"/>
</dbReference>
<dbReference type="InterPro" id="IPR042175">
    <property type="entry name" value="Cell/Rod_MreC_2"/>
</dbReference>
<dbReference type="AlphaFoldDB" id="A0A0S7BGY5"/>
<dbReference type="InterPro" id="IPR007221">
    <property type="entry name" value="MreC"/>
</dbReference>
<evidence type="ECO:0000259" key="8">
    <source>
        <dbReference type="Pfam" id="PF04085"/>
    </source>
</evidence>